<dbReference type="SUPFAM" id="SSF56112">
    <property type="entry name" value="Protein kinase-like (PK-like)"/>
    <property type="match status" value="1"/>
</dbReference>
<dbReference type="PANTHER" id="PTHR47829:SF1">
    <property type="entry name" value="HAD FAMILY PHOSPHATASE"/>
    <property type="match status" value="1"/>
</dbReference>
<keyword evidence="3" id="KW-1185">Reference proteome</keyword>
<name>A0A2X4TLY2_9NOCA</name>
<evidence type="ECO:0000313" key="3">
    <source>
        <dbReference type="Proteomes" id="UP000249091"/>
    </source>
</evidence>
<dbReference type="GO" id="GO:0005524">
    <property type="term" value="F:ATP binding"/>
    <property type="evidence" value="ECO:0007669"/>
    <property type="project" value="InterPro"/>
</dbReference>
<dbReference type="InterPro" id="IPR041726">
    <property type="entry name" value="ACAD10_11_N"/>
</dbReference>
<dbReference type="InterPro" id="IPR011009">
    <property type="entry name" value="Kinase-like_dom_sf"/>
</dbReference>
<dbReference type="GO" id="GO:0004672">
    <property type="term" value="F:protein kinase activity"/>
    <property type="evidence" value="ECO:0007669"/>
    <property type="project" value="InterPro"/>
</dbReference>
<accession>A0A2X4TLY2</accession>
<dbReference type="Proteomes" id="UP000249091">
    <property type="component" value="Chromosome 1"/>
</dbReference>
<dbReference type="CDD" id="cd05154">
    <property type="entry name" value="ACAD10_11_N-like"/>
    <property type="match status" value="1"/>
</dbReference>
<dbReference type="AlphaFoldDB" id="A0A2X4TLY2"/>
<protein>
    <submittedName>
        <fullName evidence="2">Phosphotransferase</fullName>
    </submittedName>
</protein>
<sequence>MTDTAAPAGLDLEKLAAHLKSVGFGQFDGPLSARLISGGRSNLTYELTDGSRRLVLRRPPLGHVLATAHDMAREHRVLTALAGTAVPVPRTHHLCEDPDVIGAPFYLMDLVEGTPYRTVEQLLPLGPERARSISERMIDTLAALHAVDPNAVGLGDFGRPEGFLGRQVRRWTTQLENSRSRDLPEADELHELLVARLPHDGAAGIVHGDFRLDNLLVDDHDEVAAVLDWEMATLGDPLTDVALLLVYQRLARLDAGFPVSTVSQAPGFLSDDELLARYDAAGGRDVSDMAFHLALAYYKLAVILEGIYFRYRQGKTVGEGFDKIGDGVTPLLHEGIAVLR</sequence>
<feature type="domain" description="Protein kinase" evidence="1">
    <location>
        <begin position="16"/>
        <end position="340"/>
    </location>
</feature>
<dbReference type="KEGG" id="rcr:NCTC10994_00306"/>
<dbReference type="PANTHER" id="PTHR47829">
    <property type="entry name" value="HYDROLASE, PUTATIVE (AFU_ORTHOLOGUE AFUA_1G12880)-RELATED"/>
    <property type="match status" value="1"/>
</dbReference>
<dbReference type="InterPro" id="IPR000719">
    <property type="entry name" value="Prot_kinase_dom"/>
</dbReference>
<dbReference type="RefSeq" id="WP_072698080.1">
    <property type="nucleotide sequence ID" value="NZ_JAFBBL010000001.1"/>
</dbReference>
<keyword evidence="2" id="KW-0808">Transferase</keyword>
<proteinExistence type="predicted"/>
<dbReference type="STRING" id="1219011.GCA_001895045_00027"/>
<dbReference type="Gene3D" id="3.90.1200.10">
    <property type="match status" value="1"/>
</dbReference>
<evidence type="ECO:0000259" key="1">
    <source>
        <dbReference type="PROSITE" id="PS50011"/>
    </source>
</evidence>
<dbReference type="Pfam" id="PF01636">
    <property type="entry name" value="APH"/>
    <property type="match status" value="1"/>
</dbReference>
<organism evidence="2 3">
    <name type="scientific">Rhodococcus coprophilus</name>
    <dbReference type="NCBI Taxonomy" id="38310"/>
    <lineage>
        <taxon>Bacteria</taxon>
        <taxon>Bacillati</taxon>
        <taxon>Actinomycetota</taxon>
        <taxon>Actinomycetes</taxon>
        <taxon>Mycobacteriales</taxon>
        <taxon>Nocardiaceae</taxon>
        <taxon>Rhodococcus</taxon>
    </lineage>
</organism>
<reference evidence="2 3" key="1">
    <citation type="submission" date="2018-06" db="EMBL/GenBank/DDBJ databases">
        <authorList>
            <consortium name="Pathogen Informatics"/>
            <person name="Doyle S."/>
        </authorList>
    </citation>
    <scope>NUCLEOTIDE SEQUENCE [LARGE SCALE GENOMIC DNA]</scope>
    <source>
        <strain evidence="2 3">NCTC10994</strain>
    </source>
</reference>
<dbReference type="EMBL" id="LS483468">
    <property type="protein sequence ID" value="SQI28557.1"/>
    <property type="molecule type" value="Genomic_DNA"/>
</dbReference>
<dbReference type="InterPro" id="IPR002575">
    <property type="entry name" value="Aminoglycoside_PTrfase"/>
</dbReference>
<dbReference type="InterPro" id="IPR052898">
    <property type="entry name" value="ACAD10-like"/>
</dbReference>
<gene>
    <name evidence="2" type="ORF">NCTC10994_00306</name>
</gene>
<evidence type="ECO:0000313" key="2">
    <source>
        <dbReference type="EMBL" id="SQI28557.1"/>
    </source>
</evidence>
<dbReference type="Gene3D" id="3.30.200.20">
    <property type="entry name" value="Phosphorylase Kinase, domain 1"/>
    <property type="match status" value="1"/>
</dbReference>
<dbReference type="PROSITE" id="PS50011">
    <property type="entry name" value="PROTEIN_KINASE_DOM"/>
    <property type="match status" value="1"/>
</dbReference>